<feature type="chain" id="PRO_5009235153" evidence="8">
    <location>
        <begin position="25"/>
        <end position="190"/>
    </location>
</feature>
<organism evidence="10 11">
    <name type="scientific">Trypanosoma equiperdum</name>
    <dbReference type="NCBI Taxonomy" id="5694"/>
    <lineage>
        <taxon>Eukaryota</taxon>
        <taxon>Discoba</taxon>
        <taxon>Euglenozoa</taxon>
        <taxon>Kinetoplastea</taxon>
        <taxon>Metakinetoplastina</taxon>
        <taxon>Trypanosomatida</taxon>
        <taxon>Trypanosomatidae</taxon>
        <taxon>Trypanosoma</taxon>
    </lineage>
</organism>
<evidence type="ECO:0000256" key="6">
    <source>
        <dbReference type="ARBA" id="ARBA00023288"/>
    </source>
</evidence>
<dbReference type="SUPFAM" id="SSF58087">
    <property type="entry name" value="Variant surface glycoprotein (N-terminal domain)"/>
    <property type="match status" value="1"/>
</dbReference>
<protein>
    <submittedName>
        <fullName evidence="10">Trypanosome variant surface glycoprotein (A-type), putative</fullName>
    </submittedName>
</protein>
<evidence type="ECO:0000256" key="5">
    <source>
        <dbReference type="ARBA" id="ARBA00023180"/>
    </source>
</evidence>
<evidence type="ECO:0000256" key="3">
    <source>
        <dbReference type="ARBA" id="ARBA00022622"/>
    </source>
</evidence>
<keyword evidence="5" id="KW-0325">Glycoprotein</keyword>
<evidence type="ECO:0000256" key="8">
    <source>
        <dbReference type="SAM" id="SignalP"/>
    </source>
</evidence>
<keyword evidence="6" id="KW-0449">Lipoprotein</keyword>
<proteinExistence type="predicted"/>
<comment type="caution">
    <text evidence="10">The sequence shown here is derived from an EMBL/GenBank/DDBJ whole genome shotgun (WGS) entry which is preliminary data.</text>
</comment>
<feature type="signal peptide" evidence="8">
    <location>
        <begin position="1"/>
        <end position="24"/>
    </location>
</feature>
<dbReference type="GO" id="GO:0098552">
    <property type="term" value="C:side of membrane"/>
    <property type="evidence" value="ECO:0007669"/>
    <property type="project" value="UniProtKB-KW"/>
</dbReference>
<dbReference type="VEuPathDB" id="TriTrypDB:TEOVI_000748400"/>
<feature type="domain" description="Trypanosome variant surface glycoprotein A-type N-terminal" evidence="9">
    <location>
        <begin position="19"/>
        <end position="138"/>
    </location>
</feature>
<evidence type="ECO:0000256" key="1">
    <source>
        <dbReference type="ARBA" id="ARBA00004609"/>
    </source>
</evidence>
<name>A0A1G4I381_TRYEQ</name>
<accession>A0A1G4I381</accession>
<gene>
    <name evidence="10" type="ORF">TEOVI_000748400</name>
</gene>
<dbReference type="EMBL" id="CZPT02000505">
    <property type="protein sequence ID" value="SCU66158.1"/>
    <property type="molecule type" value="Genomic_DNA"/>
</dbReference>
<evidence type="ECO:0000259" key="9">
    <source>
        <dbReference type="Pfam" id="PF00913"/>
    </source>
</evidence>
<dbReference type="GeneID" id="92381418"/>
<keyword evidence="3" id="KW-0336">GPI-anchor</keyword>
<reference evidence="10" key="1">
    <citation type="submission" date="2016-09" db="EMBL/GenBank/DDBJ databases">
        <authorList>
            <person name="Hebert L."/>
            <person name="Moumen B."/>
        </authorList>
    </citation>
    <scope>NUCLEOTIDE SEQUENCE [LARGE SCALE GENOMIC DNA]</scope>
    <source>
        <strain evidence="10">OVI</strain>
    </source>
</reference>
<keyword evidence="8" id="KW-0732">Signal</keyword>
<keyword evidence="4" id="KW-0472">Membrane</keyword>
<sequence length="190" mass="20432">MMLAHVFLVSSSLLLIHGILSSLAASNEAVIKKTWQHLAKLTTKYTKIPGRALKSPGAAISCADEPTKKLLRLHVFEAEAKNEELTSFVQPVISGLAAKLNFLKQQTKTLETAVAAAFAHGYLAEFFKVFDGFKTGETKPFPFFGATSASGIEVHITAGALNNEPIATDRPNLPEEDGEAGMLGAETYKL</sequence>
<keyword evidence="11" id="KW-1185">Reference proteome</keyword>
<dbReference type="Pfam" id="PF00913">
    <property type="entry name" value="Trypan_glycop"/>
    <property type="match status" value="1"/>
</dbReference>
<dbReference type="GO" id="GO:0005886">
    <property type="term" value="C:plasma membrane"/>
    <property type="evidence" value="ECO:0007669"/>
    <property type="project" value="UniProtKB-SubCell"/>
</dbReference>
<evidence type="ECO:0000256" key="2">
    <source>
        <dbReference type="ARBA" id="ARBA00022475"/>
    </source>
</evidence>
<comment type="subcellular location">
    <subcellularLocation>
        <location evidence="1">Cell membrane</location>
        <topology evidence="1">Lipid-anchor</topology>
        <topology evidence="1">GPI-anchor</topology>
    </subcellularLocation>
</comment>
<dbReference type="GO" id="GO:0042783">
    <property type="term" value="P:symbiont-mediated evasion of host immune response"/>
    <property type="evidence" value="ECO:0007669"/>
    <property type="project" value="InterPro"/>
</dbReference>
<evidence type="ECO:0000256" key="4">
    <source>
        <dbReference type="ARBA" id="ARBA00023136"/>
    </source>
</evidence>
<evidence type="ECO:0000256" key="7">
    <source>
        <dbReference type="SAM" id="MobiDB-lite"/>
    </source>
</evidence>
<feature type="region of interest" description="Disordered" evidence="7">
    <location>
        <begin position="165"/>
        <end position="190"/>
    </location>
</feature>
<keyword evidence="2" id="KW-1003">Cell membrane</keyword>
<dbReference type="AlphaFoldDB" id="A0A1G4I381"/>
<evidence type="ECO:0000313" key="10">
    <source>
        <dbReference type="EMBL" id="SCU66158.1"/>
    </source>
</evidence>
<dbReference type="InterPro" id="IPR001812">
    <property type="entry name" value="Trypano_VSG_A_N_dom"/>
</dbReference>
<dbReference type="RefSeq" id="XP_067077638.1">
    <property type="nucleotide sequence ID" value="XM_067221537.1"/>
</dbReference>
<evidence type="ECO:0000313" key="11">
    <source>
        <dbReference type="Proteomes" id="UP000195570"/>
    </source>
</evidence>
<dbReference type="Proteomes" id="UP000195570">
    <property type="component" value="Unassembled WGS sequence"/>
</dbReference>